<feature type="region of interest" description="Disordered" evidence="1">
    <location>
        <begin position="1"/>
        <end position="524"/>
    </location>
</feature>
<feature type="compositionally biased region" description="Polar residues" evidence="1">
    <location>
        <begin position="221"/>
        <end position="233"/>
    </location>
</feature>
<organism evidence="2 3">
    <name type="scientific">Colletotrichum kahawae</name>
    <name type="common">Coffee berry disease fungus</name>
    <dbReference type="NCBI Taxonomy" id="34407"/>
    <lineage>
        <taxon>Eukaryota</taxon>
        <taxon>Fungi</taxon>
        <taxon>Dikarya</taxon>
        <taxon>Ascomycota</taxon>
        <taxon>Pezizomycotina</taxon>
        <taxon>Sordariomycetes</taxon>
        <taxon>Hypocreomycetidae</taxon>
        <taxon>Glomerellales</taxon>
        <taxon>Glomerellaceae</taxon>
        <taxon>Colletotrichum</taxon>
        <taxon>Colletotrichum gloeosporioides species complex</taxon>
    </lineage>
</organism>
<evidence type="ECO:0000313" key="2">
    <source>
        <dbReference type="EMBL" id="KAK2729136.1"/>
    </source>
</evidence>
<comment type="caution">
    <text evidence="2">The sequence shown here is derived from an EMBL/GenBank/DDBJ whole genome shotgun (WGS) entry which is preliminary data.</text>
</comment>
<dbReference type="Proteomes" id="UP001281614">
    <property type="component" value="Unassembled WGS sequence"/>
</dbReference>
<keyword evidence="3" id="KW-1185">Reference proteome</keyword>
<feature type="compositionally biased region" description="Polar residues" evidence="1">
    <location>
        <begin position="459"/>
        <end position="472"/>
    </location>
</feature>
<evidence type="ECO:0000313" key="3">
    <source>
        <dbReference type="Proteomes" id="UP001281614"/>
    </source>
</evidence>
<feature type="compositionally biased region" description="Low complexity" evidence="1">
    <location>
        <begin position="385"/>
        <end position="406"/>
    </location>
</feature>
<sequence length="671" mass="73261">MHMDFLRSSSRKGRSRFSKALPNPPPPPPDLVQPSSPSVGDRVIKRLPSIPRVPVRSPPPKSPAMSDKPLPAPQPLNQSLPPLPPLQTKELPKMHIARRPVAATKPVAPPQPQPEEHSPTGSIGSLLSAYSRSSGESLMAKSPSTQRDSAPMFPSDNEGTTKESKVLTPTSVSSVDNETCYSRLGAPTLTHNKGLPPSPAYAREQQGPPPPAKAAAGGGDSPTSFTSTSSEQQRPLWRRRSVKSDRNIEVPDLKLAVSHGSTAASTPNTAQPSSTAAPPPPAQQQQQQQQQQFPPRSTSGLPGRNSRPIHLQNLPPTQEPSEEMGQEASRLREKVSHVRGQNQTNGANVVGASHGDTALSPSQRLPTPDYEKEDVKTPVVDTVVSPISPASSPEPAAAEQKQQQPQQPIPRKAVTDRNNVHNVHNAKSLPQMRVDPPTTNSEAPPTITRDIAVSPISPEAQQGQFPARNSSNQQQPPQQQQRGQWLPAAREHAAQGGDMRRDQRPGQEPVEYREMKQQQETMPADPRASFFPITTPEPPSPSIVYSARPIKESMLDCYARHRTVDRTRNRNYALSCQTCGKADTEDRFKCQWCYVRMCASCLTVFNRNGRDLRQLLAHLESNPQSSGDVDGANNSNEAATSEEHLTAQQQPAEAQQYHHHQQQHHPQMVTA</sequence>
<feature type="compositionally biased region" description="Low complexity" evidence="1">
    <location>
        <begin position="261"/>
        <end position="276"/>
    </location>
</feature>
<feature type="compositionally biased region" description="Polar residues" evidence="1">
    <location>
        <begin position="119"/>
        <end position="148"/>
    </location>
</feature>
<feature type="region of interest" description="Disordered" evidence="1">
    <location>
        <begin position="621"/>
        <end position="671"/>
    </location>
</feature>
<protein>
    <submittedName>
        <fullName evidence="2">Uncharacterized protein</fullName>
    </submittedName>
</protein>
<gene>
    <name evidence="2" type="ORF">CKAH01_10449</name>
</gene>
<feature type="compositionally biased region" description="Polar residues" evidence="1">
    <location>
        <begin position="621"/>
        <end position="639"/>
    </location>
</feature>
<feature type="compositionally biased region" description="Low complexity" evidence="1">
    <location>
        <begin position="283"/>
        <end position="299"/>
    </location>
</feature>
<feature type="compositionally biased region" description="Basic and acidic residues" evidence="1">
    <location>
        <begin position="242"/>
        <end position="252"/>
    </location>
</feature>
<dbReference type="EMBL" id="VYYT01000832">
    <property type="protein sequence ID" value="KAK2729136.1"/>
    <property type="molecule type" value="Genomic_DNA"/>
</dbReference>
<evidence type="ECO:0000256" key="1">
    <source>
        <dbReference type="SAM" id="MobiDB-lite"/>
    </source>
</evidence>
<feature type="compositionally biased region" description="Pro residues" evidence="1">
    <location>
        <begin position="22"/>
        <end position="31"/>
    </location>
</feature>
<dbReference type="AlphaFoldDB" id="A0AAE0CXE7"/>
<feature type="compositionally biased region" description="Polar residues" evidence="1">
    <location>
        <begin position="167"/>
        <end position="180"/>
    </location>
</feature>
<feature type="compositionally biased region" description="Basic and acidic residues" evidence="1">
    <location>
        <begin position="489"/>
        <end position="517"/>
    </location>
</feature>
<proteinExistence type="predicted"/>
<reference evidence="2" key="1">
    <citation type="submission" date="2023-02" db="EMBL/GenBank/DDBJ databases">
        <title>Colletotrichum kahawae CIFC_Que2 genome sequencing and assembly.</title>
        <authorList>
            <person name="Baroncelli R."/>
        </authorList>
    </citation>
    <scope>NUCLEOTIDE SEQUENCE</scope>
    <source>
        <strain evidence="2">CIFC_Que2</strain>
    </source>
</reference>
<accession>A0AAE0CXE7</accession>
<name>A0AAE0CXE7_COLKA</name>